<protein>
    <submittedName>
        <fullName evidence="2">Uncharacterized protein</fullName>
    </submittedName>
</protein>
<comment type="caution">
    <text evidence="2">The sequence shown here is derived from an EMBL/GenBank/DDBJ whole genome shotgun (WGS) entry which is preliminary data.</text>
</comment>
<evidence type="ECO:0000313" key="2">
    <source>
        <dbReference type="EMBL" id="KPM48905.1"/>
    </source>
</evidence>
<keyword evidence="3" id="KW-1185">Reference proteome</keyword>
<proteinExistence type="predicted"/>
<dbReference type="AlphaFoldDB" id="A0A0P7BDT7"/>
<name>A0A0P7BDT7_9BACT</name>
<reference evidence="2" key="1">
    <citation type="submission" date="2015-07" db="EMBL/GenBank/DDBJ databases">
        <title>The draft genome sequence of Leadbetterella sp. JN14-9.</title>
        <authorList>
            <person name="Liu Y."/>
            <person name="Du J."/>
            <person name="Shao Z."/>
        </authorList>
    </citation>
    <scope>NUCLEOTIDE SEQUENCE [LARGE SCALE GENOMIC DNA]</scope>
    <source>
        <strain evidence="2">JN14-9</strain>
    </source>
</reference>
<dbReference type="Proteomes" id="UP000050454">
    <property type="component" value="Unassembled WGS sequence"/>
</dbReference>
<sequence>MRHSARQQFLSLTVAFLFLLNQNLFAQWKTSKGSNPFDGNYKAAWVIGAGNNWPYTAPRLTFNLFDSELNSNFYLSEVGYTGCDNNKLFFKFSGNDTTYFSSSLTTNADRDAVFFSSLNSYEFKSPSKTKWDVIDLFKKYSSVQIRYSNDCSQKDYKFSLKGSSSALDYVFDNDSFKSEKERALKQLFLHREEEKRLKEEADKKKKDEIEKENLEKTALRELASSYNRLSSTNENLTVNLKQNILDDKDCFPIFVAVRKHDLNNVEIYYCGEDNLRYMYSSTHEMKKITNWSNFFHQQLNYGHFDTTKNYVLKNINGIKDFLVEIKKEIEEEQIDKALTSVQDFYKSYTPIFKGKELLNGKETLFDFEVSKSQNISLYSTPDATKPVKHILIEKGKPISILNHYQNFRILVEHDGASYYVEKFEIVSSTSKYKPIFDKISDVWIKIYQSRI</sequence>
<dbReference type="RefSeq" id="WP_055147515.1">
    <property type="nucleotide sequence ID" value="NZ_JXSZ01000006.1"/>
</dbReference>
<keyword evidence="1" id="KW-0175">Coiled coil</keyword>
<feature type="coiled-coil region" evidence="1">
    <location>
        <begin position="180"/>
        <end position="217"/>
    </location>
</feature>
<organism evidence="2 3">
    <name type="scientific">Jiulongibacter sediminis</name>
    <dbReference type="NCBI Taxonomy" id="1605367"/>
    <lineage>
        <taxon>Bacteria</taxon>
        <taxon>Pseudomonadati</taxon>
        <taxon>Bacteroidota</taxon>
        <taxon>Cytophagia</taxon>
        <taxon>Cytophagales</taxon>
        <taxon>Leadbetterellaceae</taxon>
        <taxon>Jiulongibacter</taxon>
    </lineage>
</organism>
<evidence type="ECO:0000256" key="1">
    <source>
        <dbReference type="SAM" id="Coils"/>
    </source>
</evidence>
<gene>
    <name evidence="2" type="ORF">AFM12_10140</name>
</gene>
<accession>A0A0P7BDT7</accession>
<dbReference type="EMBL" id="LGTQ01000006">
    <property type="protein sequence ID" value="KPM48905.1"/>
    <property type="molecule type" value="Genomic_DNA"/>
</dbReference>
<evidence type="ECO:0000313" key="3">
    <source>
        <dbReference type="Proteomes" id="UP000050454"/>
    </source>
</evidence>